<dbReference type="PROSITE" id="PS51257">
    <property type="entry name" value="PROKAR_LIPOPROTEIN"/>
    <property type="match status" value="1"/>
</dbReference>
<dbReference type="CDD" id="cd08490">
    <property type="entry name" value="PBP2_NikA_DppA_OppA_like_3"/>
    <property type="match status" value="1"/>
</dbReference>
<dbReference type="GO" id="GO:1904680">
    <property type="term" value="F:peptide transmembrane transporter activity"/>
    <property type="evidence" value="ECO:0007669"/>
    <property type="project" value="TreeGrafter"/>
</dbReference>
<dbReference type="InterPro" id="IPR030678">
    <property type="entry name" value="Peptide/Ni-bd"/>
</dbReference>
<sequence>MKLKKIATILLSAMLSIGVLTGCSNNNSSNSSADKKELVYGTGVYATTGSLDPAEANYNGWFTLRYGAGETLFKVNDDGTISPWLVEEYKNTDDTTWELKIKDGIKFSNGKQVTAKEVKASLDRILDKEEISAGKALSVDSIDADGQKLTIKTSKPNPALPNQLCDPDLVILDVDSEDMKTKPVGTGPFIIESFNEKQCVVNKNENYWDGDVKLDKVTIDYISDNDTLSASLQSGDIDIAGGLSFTNLQKFEKDSNYKVDTNSTTRCYMFYYNFKNELLNNKNIRKAIDMCIDKKSYVSSLLQGSGEVAKGPFPTTMDIGKDVKDNGYDVEEAKKLLKEAGCKDTDNDGILEKDGKKLSFDIITYSSRAELSDISTALQDKLKEVGIEIKDINIYEAVEDQLASGDFDICAYSWTTAPIGDPYYFLGYNYISDGDCNYGKYKNEEVDKLVKELAVEFNQDKRAELSNKIVQIGNDDVAFSYVAHLTKGYAMKSNVSGFRQTSSDYYELNKDMDIE</sequence>
<dbReference type="Proteomes" id="UP000017980">
    <property type="component" value="Unassembled WGS sequence"/>
</dbReference>
<dbReference type="GO" id="GO:0043190">
    <property type="term" value="C:ATP-binding cassette (ABC) transporter complex"/>
    <property type="evidence" value="ECO:0007669"/>
    <property type="project" value="InterPro"/>
</dbReference>
<dbReference type="Pfam" id="PF00496">
    <property type="entry name" value="SBP_bac_5"/>
    <property type="match status" value="1"/>
</dbReference>
<dbReference type="Gene3D" id="3.40.190.10">
    <property type="entry name" value="Periplasmic binding protein-like II"/>
    <property type="match status" value="1"/>
</dbReference>
<feature type="chain" id="PRO_5039711910" evidence="1">
    <location>
        <begin position="22"/>
        <end position="515"/>
    </location>
</feature>
<evidence type="ECO:0000313" key="3">
    <source>
        <dbReference type="EMBL" id="CDA11686.1"/>
    </source>
</evidence>
<dbReference type="PANTHER" id="PTHR30290:SF81">
    <property type="entry name" value="OLIGOPEPTIDE-BINDING PROTEIN OPPA"/>
    <property type="match status" value="1"/>
</dbReference>
<dbReference type="SUPFAM" id="SSF53850">
    <property type="entry name" value="Periplasmic binding protein-like II"/>
    <property type="match status" value="1"/>
</dbReference>
<evidence type="ECO:0000313" key="4">
    <source>
        <dbReference type="Proteomes" id="UP000017980"/>
    </source>
</evidence>
<dbReference type="InterPro" id="IPR000914">
    <property type="entry name" value="SBP_5_dom"/>
</dbReference>
<accession>R5XSC9</accession>
<gene>
    <name evidence="3" type="ORF">BN488_02644</name>
</gene>
<dbReference type="PIRSF" id="PIRSF002741">
    <property type="entry name" value="MppA"/>
    <property type="match status" value="1"/>
</dbReference>
<dbReference type="GO" id="GO:0015833">
    <property type="term" value="P:peptide transport"/>
    <property type="evidence" value="ECO:0007669"/>
    <property type="project" value="TreeGrafter"/>
</dbReference>
<reference evidence="3" key="1">
    <citation type="submission" date="2012-11" db="EMBL/GenBank/DDBJ databases">
        <title>Dependencies among metagenomic species, viruses, plasmids and units of genetic variation.</title>
        <authorList>
            <person name="Nielsen H.B."/>
            <person name="Almeida M."/>
            <person name="Juncker A.S."/>
            <person name="Rasmussen S."/>
            <person name="Li J."/>
            <person name="Sunagawa S."/>
            <person name="Plichta D."/>
            <person name="Gautier L."/>
            <person name="Le Chatelier E."/>
            <person name="Peletier E."/>
            <person name="Bonde I."/>
            <person name="Nielsen T."/>
            <person name="Manichanh C."/>
            <person name="Arumugam M."/>
            <person name="Batto J."/>
            <person name="Santos M.B.Q.D."/>
            <person name="Blom N."/>
            <person name="Borruel N."/>
            <person name="Burgdorf K.S."/>
            <person name="Boumezbeur F."/>
            <person name="Casellas F."/>
            <person name="Dore J."/>
            <person name="Guarner F."/>
            <person name="Hansen T."/>
            <person name="Hildebrand F."/>
            <person name="Kaas R.S."/>
            <person name="Kennedy S."/>
            <person name="Kristiansen K."/>
            <person name="Kultima J.R."/>
            <person name="Leonard P."/>
            <person name="Levenez F."/>
            <person name="Lund O."/>
            <person name="Moumen B."/>
            <person name="Le Paslier D."/>
            <person name="Pons N."/>
            <person name="Pedersen O."/>
            <person name="Prifti E."/>
            <person name="Qin J."/>
            <person name="Raes J."/>
            <person name="Tap J."/>
            <person name="Tims S."/>
            <person name="Ussery D.W."/>
            <person name="Yamada T."/>
            <person name="MetaHit consortium"/>
            <person name="Renault P."/>
            <person name="Sicheritz-Ponten T."/>
            <person name="Bork P."/>
            <person name="Wang J."/>
            <person name="Brunak S."/>
            <person name="Ehrlich S.D."/>
        </authorList>
    </citation>
    <scope>NUCLEOTIDE SEQUENCE [LARGE SCALE GENOMIC DNA]</scope>
</reference>
<dbReference type="InterPro" id="IPR039424">
    <property type="entry name" value="SBP_5"/>
</dbReference>
<dbReference type="EMBL" id="CBBD010000058">
    <property type="protein sequence ID" value="CDA11686.1"/>
    <property type="molecule type" value="Genomic_DNA"/>
</dbReference>
<dbReference type="PANTHER" id="PTHR30290">
    <property type="entry name" value="PERIPLASMIC BINDING COMPONENT OF ABC TRANSPORTER"/>
    <property type="match status" value="1"/>
</dbReference>
<evidence type="ECO:0000256" key="1">
    <source>
        <dbReference type="SAM" id="SignalP"/>
    </source>
</evidence>
<feature type="signal peptide" evidence="1">
    <location>
        <begin position="1"/>
        <end position="21"/>
    </location>
</feature>
<dbReference type="RefSeq" id="WP_022072669.1">
    <property type="nucleotide sequence ID" value="NZ_HF999329.1"/>
</dbReference>
<comment type="caution">
    <text evidence="3">The sequence shown here is derived from an EMBL/GenBank/DDBJ whole genome shotgun (WGS) entry which is preliminary data.</text>
</comment>
<proteinExistence type="predicted"/>
<name>R5XSC9_9FIRM</name>
<dbReference type="AlphaFoldDB" id="R5XSC9"/>
<evidence type="ECO:0000259" key="2">
    <source>
        <dbReference type="Pfam" id="PF00496"/>
    </source>
</evidence>
<keyword evidence="1" id="KW-0732">Signal</keyword>
<feature type="domain" description="Solute-binding protein family 5" evidence="2">
    <location>
        <begin position="81"/>
        <end position="431"/>
    </location>
</feature>
<dbReference type="GO" id="GO:0042597">
    <property type="term" value="C:periplasmic space"/>
    <property type="evidence" value="ECO:0007669"/>
    <property type="project" value="UniProtKB-ARBA"/>
</dbReference>
<protein>
    <submittedName>
        <fullName evidence="3">ABC transporter substrate-binding protein family 5</fullName>
    </submittedName>
</protein>
<dbReference type="Gene3D" id="3.10.105.10">
    <property type="entry name" value="Dipeptide-binding Protein, Domain 3"/>
    <property type="match status" value="1"/>
</dbReference>
<organism evidence="3 4">
    <name type="scientific">Intestinibacter bartlettii CAG:1329</name>
    <dbReference type="NCBI Taxonomy" id="1263063"/>
    <lineage>
        <taxon>Bacteria</taxon>
        <taxon>Bacillati</taxon>
        <taxon>Bacillota</taxon>
        <taxon>Clostridia</taxon>
        <taxon>Peptostreptococcales</taxon>
        <taxon>Peptostreptococcaceae</taxon>
        <taxon>Intestinibacter</taxon>
    </lineage>
</organism>